<feature type="region of interest" description="Disordered" evidence="1">
    <location>
        <begin position="1"/>
        <end position="32"/>
    </location>
</feature>
<gene>
    <name evidence="2" type="ORF">ILUMI_11297</name>
</gene>
<dbReference type="Proteomes" id="UP000801492">
    <property type="component" value="Unassembled WGS sequence"/>
</dbReference>
<protein>
    <submittedName>
        <fullName evidence="2">Uncharacterized protein</fullName>
    </submittedName>
</protein>
<comment type="caution">
    <text evidence="2">The sequence shown here is derived from an EMBL/GenBank/DDBJ whole genome shotgun (WGS) entry which is preliminary data.</text>
</comment>
<evidence type="ECO:0000256" key="1">
    <source>
        <dbReference type="SAM" id="MobiDB-lite"/>
    </source>
</evidence>
<evidence type="ECO:0000313" key="2">
    <source>
        <dbReference type="EMBL" id="KAF2894876.1"/>
    </source>
</evidence>
<keyword evidence="3" id="KW-1185">Reference proteome</keyword>
<organism evidence="2 3">
    <name type="scientific">Ignelater luminosus</name>
    <name type="common">Cucubano</name>
    <name type="synonym">Pyrophorus luminosus</name>
    <dbReference type="NCBI Taxonomy" id="2038154"/>
    <lineage>
        <taxon>Eukaryota</taxon>
        <taxon>Metazoa</taxon>
        <taxon>Ecdysozoa</taxon>
        <taxon>Arthropoda</taxon>
        <taxon>Hexapoda</taxon>
        <taxon>Insecta</taxon>
        <taxon>Pterygota</taxon>
        <taxon>Neoptera</taxon>
        <taxon>Endopterygota</taxon>
        <taxon>Coleoptera</taxon>
        <taxon>Polyphaga</taxon>
        <taxon>Elateriformia</taxon>
        <taxon>Elateroidea</taxon>
        <taxon>Elateridae</taxon>
        <taxon>Agrypninae</taxon>
        <taxon>Pyrophorini</taxon>
        <taxon>Ignelater</taxon>
    </lineage>
</organism>
<feature type="compositionally biased region" description="Polar residues" evidence="1">
    <location>
        <begin position="7"/>
        <end position="32"/>
    </location>
</feature>
<proteinExistence type="predicted"/>
<sequence>MDKAFSKNIQAEGTQETDLSTKNGRTTDTAENTQFTSEEVFAAIKSPGPNDINNKILKNGGMAAVEELTKLFKKIIKEDQELKRLNLKNRLHTPSQLMFELKEETETTTEDEVPLDNVDSKKAKSDCDEKEMVRQRKGQRCSAHTVKHFSYVMVCITAGEVNQ</sequence>
<evidence type="ECO:0000313" key="3">
    <source>
        <dbReference type="Proteomes" id="UP000801492"/>
    </source>
</evidence>
<feature type="region of interest" description="Disordered" evidence="1">
    <location>
        <begin position="103"/>
        <end position="123"/>
    </location>
</feature>
<dbReference type="EMBL" id="VTPC01006488">
    <property type="protein sequence ID" value="KAF2894876.1"/>
    <property type="molecule type" value="Genomic_DNA"/>
</dbReference>
<dbReference type="AlphaFoldDB" id="A0A8K0D0D8"/>
<reference evidence="2" key="1">
    <citation type="submission" date="2019-08" db="EMBL/GenBank/DDBJ databases">
        <title>The genome of the North American firefly Photinus pyralis.</title>
        <authorList>
            <consortium name="Photinus pyralis genome working group"/>
            <person name="Fallon T.R."/>
            <person name="Sander Lower S.E."/>
            <person name="Weng J.-K."/>
        </authorList>
    </citation>
    <scope>NUCLEOTIDE SEQUENCE</scope>
    <source>
        <strain evidence="2">TRF0915ILg1</strain>
        <tissue evidence="2">Whole body</tissue>
    </source>
</reference>
<accession>A0A8K0D0D8</accession>
<name>A0A8K0D0D8_IGNLU</name>